<sequence length="80" mass="8559">MPSADSRTSSTTYRTPSATLFPPPLAPCARGGLGGCSLSQLGNLFCATTYKYFNSRIVTKLYILGSGSHSTDPRNLIKWG</sequence>
<protein>
    <submittedName>
        <fullName evidence="1">Uncharacterized protein</fullName>
    </submittedName>
</protein>
<name>A0A6J7ZGP8_PLARU</name>
<proteinExistence type="predicted"/>
<reference evidence="1" key="1">
    <citation type="submission" date="2020-05" db="EMBL/GenBank/DDBJ databases">
        <authorList>
            <consortium name="Genoscope - CEA"/>
            <person name="William W."/>
        </authorList>
    </citation>
    <scope>NUCLEOTIDE SEQUENCE [LARGE SCALE GENOMIC DNA]</scope>
    <source>
        <strain evidence="1">PCC 7821</strain>
    </source>
</reference>
<dbReference type="Proteomes" id="UP000196521">
    <property type="component" value="Unassembled WGS sequence"/>
</dbReference>
<evidence type="ECO:0000313" key="1">
    <source>
        <dbReference type="EMBL" id="CAC5340549.1"/>
    </source>
</evidence>
<organism evidence="1 2">
    <name type="scientific">Planktothrix rubescens CCAP 1459/22</name>
    <dbReference type="NCBI Taxonomy" id="329571"/>
    <lineage>
        <taxon>Bacteria</taxon>
        <taxon>Bacillati</taxon>
        <taxon>Cyanobacteriota</taxon>
        <taxon>Cyanophyceae</taxon>
        <taxon>Oscillatoriophycideae</taxon>
        <taxon>Oscillatoriales</taxon>
        <taxon>Microcoleaceae</taxon>
        <taxon>Planktothrix</taxon>
    </lineage>
</organism>
<gene>
    <name evidence="1" type="ORF">PLAN_100599</name>
</gene>
<accession>A0A6J7ZGP8</accession>
<dbReference type="EMBL" id="CZCZ02000005">
    <property type="protein sequence ID" value="CAC5340549.1"/>
    <property type="molecule type" value="Genomic_DNA"/>
</dbReference>
<comment type="caution">
    <text evidence="1">The sequence shown here is derived from an EMBL/GenBank/DDBJ whole genome shotgun (WGS) entry which is preliminary data.</text>
</comment>
<keyword evidence="2" id="KW-1185">Reference proteome</keyword>
<evidence type="ECO:0000313" key="2">
    <source>
        <dbReference type="Proteomes" id="UP000196521"/>
    </source>
</evidence>
<dbReference type="AlphaFoldDB" id="A0A6J7ZGP8"/>